<dbReference type="GO" id="GO:0005524">
    <property type="term" value="F:ATP binding"/>
    <property type="evidence" value="ECO:0007669"/>
    <property type="project" value="UniProtKB-KW"/>
</dbReference>
<feature type="domain" description="Protein kinase" evidence="17">
    <location>
        <begin position="59"/>
        <end position="325"/>
    </location>
</feature>
<dbReference type="InterPro" id="IPR011009">
    <property type="entry name" value="Kinase-like_dom_sf"/>
</dbReference>
<evidence type="ECO:0000256" key="8">
    <source>
        <dbReference type="ARBA" id="ARBA00022707"/>
    </source>
</evidence>
<dbReference type="GO" id="GO:0009742">
    <property type="term" value="P:brassinosteroid mediated signaling pathway"/>
    <property type="evidence" value="ECO:0007669"/>
    <property type="project" value="UniProtKB-KW"/>
</dbReference>
<evidence type="ECO:0000256" key="16">
    <source>
        <dbReference type="SAM" id="Phobius"/>
    </source>
</evidence>
<dbReference type="Gene3D" id="1.10.510.10">
    <property type="entry name" value="Transferase(Phosphotransferase) domain 1"/>
    <property type="match status" value="1"/>
</dbReference>
<comment type="catalytic activity">
    <reaction evidence="14">
        <text>L-threonyl-[protein] + ATP = O-phospho-L-threonyl-[protein] + ADP + H(+)</text>
        <dbReference type="Rhea" id="RHEA:46608"/>
        <dbReference type="Rhea" id="RHEA-COMP:11060"/>
        <dbReference type="Rhea" id="RHEA-COMP:11605"/>
        <dbReference type="ChEBI" id="CHEBI:15378"/>
        <dbReference type="ChEBI" id="CHEBI:30013"/>
        <dbReference type="ChEBI" id="CHEBI:30616"/>
        <dbReference type="ChEBI" id="CHEBI:61977"/>
        <dbReference type="ChEBI" id="CHEBI:456216"/>
        <dbReference type="EC" id="2.7.11.1"/>
    </reaction>
</comment>
<accession>A0A314UAP1</accession>
<evidence type="ECO:0000256" key="2">
    <source>
        <dbReference type="ARBA" id="ARBA00008684"/>
    </source>
</evidence>
<dbReference type="Proteomes" id="UP000250321">
    <property type="component" value="Unassembled WGS sequence"/>
</dbReference>
<dbReference type="InterPro" id="IPR000719">
    <property type="entry name" value="Prot_kinase_dom"/>
</dbReference>
<keyword evidence="9" id="KW-0547">Nucleotide-binding</keyword>
<evidence type="ECO:0000256" key="5">
    <source>
        <dbReference type="ARBA" id="ARBA00022527"/>
    </source>
</evidence>
<dbReference type="EC" id="2.7.11.1" evidence="3"/>
<dbReference type="GO" id="GO:0005886">
    <property type="term" value="C:plasma membrane"/>
    <property type="evidence" value="ECO:0007669"/>
    <property type="project" value="UniProtKB-SubCell"/>
</dbReference>
<evidence type="ECO:0000256" key="15">
    <source>
        <dbReference type="ARBA" id="ARBA00048679"/>
    </source>
</evidence>
<evidence type="ECO:0000256" key="11">
    <source>
        <dbReference type="ARBA" id="ARBA00022840"/>
    </source>
</evidence>
<gene>
    <name evidence="18" type="ORF">Pyn_02543</name>
</gene>
<keyword evidence="12 16" id="KW-0472">Membrane</keyword>
<evidence type="ECO:0000256" key="3">
    <source>
        <dbReference type="ARBA" id="ARBA00012513"/>
    </source>
</evidence>
<dbReference type="Pfam" id="PF25575">
    <property type="entry name" value="TPR_BSK1_C"/>
    <property type="match status" value="1"/>
</dbReference>
<dbReference type="PANTHER" id="PTHR45863">
    <property type="entry name" value="SERINE/THREONINE-PROTEIN KINASE BSK5"/>
    <property type="match status" value="1"/>
</dbReference>
<keyword evidence="6" id="KW-1070">Brassinosteroid signaling pathway</keyword>
<evidence type="ECO:0000313" key="18">
    <source>
        <dbReference type="EMBL" id="PQM33454.1"/>
    </source>
</evidence>
<evidence type="ECO:0000256" key="13">
    <source>
        <dbReference type="ARBA" id="ARBA00023288"/>
    </source>
</evidence>
<evidence type="ECO:0000259" key="17">
    <source>
        <dbReference type="PROSITE" id="PS50011"/>
    </source>
</evidence>
<dbReference type="InterPro" id="IPR058209">
    <property type="entry name" value="TPR_BSK1_C"/>
</dbReference>
<keyword evidence="10 18" id="KW-0418">Kinase</keyword>
<dbReference type="InterPro" id="IPR001245">
    <property type="entry name" value="Ser-Thr/Tyr_kinase_cat_dom"/>
</dbReference>
<dbReference type="FunFam" id="3.30.200.20:FF:000154">
    <property type="entry name" value="probable serine/threonine-protein kinase At4g35230"/>
    <property type="match status" value="1"/>
</dbReference>
<dbReference type="AlphaFoldDB" id="A0A314UAP1"/>
<dbReference type="GO" id="GO:0004674">
    <property type="term" value="F:protein serine/threonine kinase activity"/>
    <property type="evidence" value="ECO:0007669"/>
    <property type="project" value="UniProtKB-KW"/>
</dbReference>
<organism evidence="18 19">
    <name type="scientific">Prunus yedoensis var. nudiflora</name>
    <dbReference type="NCBI Taxonomy" id="2094558"/>
    <lineage>
        <taxon>Eukaryota</taxon>
        <taxon>Viridiplantae</taxon>
        <taxon>Streptophyta</taxon>
        <taxon>Embryophyta</taxon>
        <taxon>Tracheophyta</taxon>
        <taxon>Spermatophyta</taxon>
        <taxon>Magnoliopsida</taxon>
        <taxon>eudicotyledons</taxon>
        <taxon>Gunneridae</taxon>
        <taxon>Pentapetalae</taxon>
        <taxon>rosids</taxon>
        <taxon>fabids</taxon>
        <taxon>Rosales</taxon>
        <taxon>Rosaceae</taxon>
        <taxon>Amygdaloideae</taxon>
        <taxon>Amygdaleae</taxon>
        <taxon>Prunus</taxon>
    </lineage>
</organism>
<evidence type="ECO:0000256" key="6">
    <source>
        <dbReference type="ARBA" id="ARBA00022626"/>
    </source>
</evidence>
<dbReference type="PROSITE" id="PS50011">
    <property type="entry name" value="PROTEIN_KINASE_DOM"/>
    <property type="match status" value="1"/>
</dbReference>
<evidence type="ECO:0000256" key="9">
    <source>
        <dbReference type="ARBA" id="ARBA00022741"/>
    </source>
</evidence>
<keyword evidence="13" id="KW-0449">Lipoprotein</keyword>
<keyword evidence="7" id="KW-0808">Transferase</keyword>
<name>A0A314UAP1_PRUYE</name>
<sequence>MGGRCSRFSLCWFTSHLKPSVLESSELENGGKSDKNLWPSFTEFSLDQLKTATCGFSSDNIVSEHGEKAPNVVYKGKLDNGRLVAVKRFNKLAWPDSRQFLEEARSVGTLRSERLANLIGCCCEGDERLLVAEFMAHETLAKHLFHWESQPMRWAMRLRVALYLAQALDYCSGKGRALYHDLNAYRVLFDQDGNPRLSCFGLMKNSRDGKSYSTNLAFTPPEYLRTGRVTQESVVYSFGTLLLDLLSGKHIPPSHALDLIRGKNFLMLMDSALEGNFSNDDGTELVRLASRCLQYEARERPNAKSIVTALMSLQKETEVASHVLMGIPHETASSMQPLALTPFGEACSRMDLTAIHEILEKNGYKDDEGIANELSFQLWTNQMQETLNSKKSGDSAFRAKEFATAIDSYTQFIDGGTMVSPTVYARRCLSYLMSDMAQEALGMLCKPRWFLLSGLLLYIFKQLASSALAWIMTHRKHLKMAQIWKPKEQNLICID</sequence>
<keyword evidence="16" id="KW-0812">Transmembrane</keyword>
<keyword evidence="16" id="KW-1133">Transmembrane helix</keyword>
<reference evidence="18 19" key="1">
    <citation type="submission" date="2018-02" db="EMBL/GenBank/DDBJ databases">
        <title>Draft genome of wild Prunus yedoensis var. nudiflora.</title>
        <authorList>
            <person name="Baek S."/>
            <person name="Kim J.-H."/>
            <person name="Choi K."/>
            <person name="Kim G.-B."/>
            <person name="Cho A."/>
            <person name="Jang H."/>
            <person name="Shin C.-H."/>
            <person name="Yu H.-J."/>
            <person name="Mun J.-H."/>
        </authorList>
    </citation>
    <scope>NUCLEOTIDE SEQUENCE [LARGE SCALE GENOMIC DNA]</scope>
    <source>
        <strain evidence="19">cv. Jeju island</strain>
        <tissue evidence="18">Leaf</tissue>
    </source>
</reference>
<comment type="similarity">
    <text evidence="2">Belongs to the protein kinase superfamily. Ser/Thr protein kinase family.</text>
</comment>
<evidence type="ECO:0000256" key="10">
    <source>
        <dbReference type="ARBA" id="ARBA00022777"/>
    </source>
</evidence>
<evidence type="ECO:0000256" key="4">
    <source>
        <dbReference type="ARBA" id="ARBA00022475"/>
    </source>
</evidence>
<keyword evidence="11" id="KW-0067">ATP-binding</keyword>
<protein>
    <recommendedName>
        <fullName evidence="3">non-specific serine/threonine protein kinase</fullName>
        <ecNumber evidence="3">2.7.11.1</ecNumber>
    </recommendedName>
</protein>
<comment type="subcellular location">
    <subcellularLocation>
        <location evidence="1">Cell membrane</location>
        <topology evidence="1">Lipid-anchor</topology>
    </subcellularLocation>
</comment>
<dbReference type="Pfam" id="PF07714">
    <property type="entry name" value="PK_Tyr_Ser-Thr"/>
    <property type="match status" value="1"/>
</dbReference>
<evidence type="ECO:0000256" key="7">
    <source>
        <dbReference type="ARBA" id="ARBA00022679"/>
    </source>
</evidence>
<dbReference type="SUPFAM" id="SSF56112">
    <property type="entry name" value="Protein kinase-like (PK-like)"/>
    <property type="match status" value="1"/>
</dbReference>
<evidence type="ECO:0000256" key="14">
    <source>
        <dbReference type="ARBA" id="ARBA00047899"/>
    </source>
</evidence>
<dbReference type="InterPro" id="IPR045845">
    <property type="entry name" value="BSK"/>
</dbReference>
<dbReference type="PANTHER" id="PTHR45863:SF6">
    <property type="entry name" value="SERINE_THREONINE-PROTEIN KINASE BSK6"/>
    <property type="match status" value="1"/>
</dbReference>
<keyword evidence="4" id="KW-1003">Cell membrane</keyword>
<comment type="catalytic activity">
    <reaction evidence="15">
        <text>L-seryl-[protein] + ATP = O-phospho-L-seryl-[protein] + ADP + H(+)</text>
        <dbReference type="Rhea" id="RHEA:17989"/>
        <dbReference type="Rhea" id="RHEA-COMP:9863"/>
        <dbReference type="Rhea" id="RHEA-COMP:11604"/>
        <dbReference type="ChEBI" id="CHEBI:15378"/>
        <dbReference type="ChEBI" id="CHEBI:29999"/>
        <dbReference type="ChEBI" id="CHEBI:30616"/>
        <dbReference type="ChEBI" id="CHEBI:83421"/>
        <dbReference type="ChEBI" id="CHEBI:456216"/>
        <dbReference type="EC" id="2.7.11.1"/>
    </reaction>
</comment>
<dbReference type="EMBL" id="PJQY01003919">
    <property type="protein sequence ID" value="PQM33454.1"/>
    <property type="molecule type" value="Genomic_DNA"/>
</dbReference>
<feature type="transmembrane region" description="Helical" evidence="16">
    <location>
        <begin position="449"/>
        <end position="471"/>
    </location>
</feature>
<dbReference type="STRING" id="2094558.A0A314UAP1"/>
<dbReference type="FunFam" id="1.10.510.10:FF:000069">
    <property type="entry name" value="probable serine/threonine-protein kinase At5g41260"/>
    <property type="match status" value="1"/>
</dbReference>
<evidence type="ECO:0000313" key="19">
    <source>
        <dbReference type="Proteomes" id="UP000250321"/>
    </source>
</evidence>
<evidence type="ECO:0000256" key="12">
    <source>
        <dbReference type="ARBA" id="ARBA00023136"/>
    </source>
</evidence>
<dbReference type="OrthoDB" id="2335338at2759"/>
<dbReference type="Gene3D" id="3.30.200.20">
    <property type="entry name" value="Phosphorylase Kinase, domain 1"/>
    <property type="match status" value="1"/>
</dbReference>
<proteinExistence type="inferred from homology"/>
<keyword evidence="8" id="KW-0519">Myristate</keyword>
<keyword evidence="19" id="KW-1185">Reference proteome</keyword>
<keyword evidence="5" id="KW-0723">Serine/threonine-protein kinase</keyword>
<evidence type="ECO:0000256" key="1">
    <source>
        <dbReference type="ARBA" id="ARBA00004193"/>
    </source>
</evidence>
<comment type="caution">
    <text evidence="18">The sequence shown here is derived from an EMBL/GenBank/DDBJ whole genome shotgun (WGS) entry which is preliminary data.</text>
</comment>